<dbReference type="Gene3D" id="1.10.860.10">
    <property type="entry name" value="DNAb Helicase, Chain A"/>
    <property type="match status" value="1"/>
</dbReference>
<evidence type="ECO:0000259" key="13">
    <source>
        <dbReference type="PROSITE" id="PS51199"/>
    </source>
</evidence>
<evidence type="ECO:0000256" key="12">
    <source>
        <dbReference type="RuleBase" id="RU362085"/>
    </source>
</evidence>
<dbReference type="PANTHER" id="PTHR30153">
    <property type="entry name" value="REPLICATIVE DNA HELICASE DNAB"/>
    <property type="match status" value="1"/>
</dbReference>
<gene>
    <name evidence="14" type="primary">dnaB</name>
    <name evidence="14" type="ORF">D5077_21275</name>
</gene>
<dbReference type="RefSeq" id="WP_024108184.1">
    <property type="nucleotide sequence ID" value="NZ_CP031560.1"/>
</dbReference>
<dbReference type="CDD" id="cd00984">
    <property type="entry name" value="DnaB_C"/>
    <property type="match status" value="1"/>
</dbReference>
<reference evidence="14 15" key="1">
    <citation type="submission" date="2018-09" db="EMBL/GenBank/DDBJ databases">
        <title>Phylogenetic diversity of Pectobacterium and Dickeya strains causing blackleg disease of potato in Morocco.</title>
        <authorList>
            <person name="Oulghazi S."/>
            <person name="Moumni M."/>
            <person name="Faure D."/>
        </authorList>
    </citation>
    <scope>NUCLEOTIDE SEQUENCE [LARGE SCALE GENOMIC DNA]</scope>
    <source>
        <strain evidence="14 15">S4.16.03.LID</strain>
    </source>
</reference>
<dbReference type="SUPFAM" id="SSF52540">
    <property type="entry name" value="P-loop containing nucleoside triphosphate hydrolases"/>
    <property type="match status" value="1"/>
</dbReference>
<keyword evidence="8 12" id="KW-0238">DNA-binding</keyword>
<dbReference type="InterPro" id="IPR036185">
    <property type="entry name" value="DNA_heli_DnaB-like_N_sf"/>
</dbReference>
<evidence type="ECO:0000313" key="15">
    <source>
        <dbReference type="Proteomes" id="UP000266633"/>
    </source>
</evidence>
<name>A0ABX9NHF2_9GAMM</name>
<dbReference type="Proteomes" id="UP000266633">
    <property type="component" value="Unassembled WGS sequence"/>
</dbReference>
<dbReference type="EMBL" id="QZDO01000088">
    <property type="protein sequence ID" value="RJL65746.1"/>
    <property type="molecule type" value="Genomic_DNA"/>
</dbReference>
<comment type="caution">
    <text evidence="14">The sequence shown here is derived from an EMBL/GenBank/DDBJ whole genome shotgun (WGS) entry which is preliminary data.</text>
</comment>
<dbReference type="PROSITE" id="PS51199">
    <property type="entry name" value="SF4_HELICASE"/>
    <property type="match status" value="1"/>
</dbReference>
<accession>A0ABX9NHF2</accession>
<evidence type="ECO:0000256" key="2">
    <source>
        <dbReference type="ARBA" id="ARBA00022515"/>
    </source>
</evidence>
<keyword evidence="4 12" id="KW-0547">Nucleotide-binding</keyword>
<dbReference type="EC" id="5.6.2.3" evidence="11 12"/>
<comment type="similarity">
    <text evidence="1 12">Belongs to the helicase family. DnaB subfamily.</text>
</comment>
<dbReference type="NCBIfam" id="NF040583">
    <property type="entry name" value="dnaB_SPI-7_type"/>
    <property type="match status" value="1"/>
</dbReference>
<keyword evidence="7 12" id="KW-0067">ATP-binding</keyword>
<evidence type="ECO:0000256" key="11">
    <source>
        <dbReference type="NCBIfam" id="TIGR00665"/>
    </source>
</evidence>
<dbReference type="NCBIfam" id="TIGR00665">
    <property type="entry name" value="DnaB"/>
    <property type="match status" value="1"/>
</dbReference>
<evidence type="ECO:0000256" key="1">
    <source>
        <dbReference type="ARBA" id="ARBA00008428"/>
    </source>
</evidence>
<keyword evidence="9" id="KW-0413">Isomerase</keyword>
<keyword evidence="6 12" id="KW-0347">Helicase</keyword>
<dbReference type="GO" id="GO:0016787">
    <property type="term" value="F:hydrolase activity"/>
    <property type="evidence" value="ECO:0007669"/>
    <property type="project" value="UniProtKB-KW"/>
</dbReference>
<dbReference type="InterPro" id="IPR007693">
    <property type="entry name" value="DNA_helicase_DnaB-like_N"/>
</dbReference>
<dbReference type="PANTHER" id="PTHR30153:SF2">
    <property type="entry name" value="REPLICATIVE DNA HELICASE"/>
    <property type="match status" value="1"/>
</dbReference>
<dbReference type="GO" id="GO:0003678">
    <property type="term" value="F:DNA helicase activity"/>
    <property type="evidence" value="ECO:0007669"/>
    <property type="project" value="UniProtKB-EC"/>
</dbReference>
<evidence type="ECO:0000256" key="5">
    <source>
        <dbReference type="ARBA" id="ARBA00022801"/>
    </source>
</evidence>
<evidence type="ECO:0000256" key="9">
    <source>
        <dbReference type="ARBA" id="ARBA00023235"/>
    </source>
</evidence>
<keyword evidence="5 12" id="KW-0378">Hydrolase</keyword>
<evidence type="ECO:0000256" key="3">
    <source>
        <dbReference type="ARBA" id="ARBA00022705"/>
    </source>
</evidence>
<dbReference type="InterPro" id="IPR027417">
    <property type="entry name" value="P-loop_NTPase"/>
</dbReference>
<proteinExistence type="inferred from homology"/>
<keyword evidence="3 12" id="KW-0235">DNA replication</keyword>
<dbReference type="InterPro" id="IPR007694">
    <property type="entry name" value="DNA_helicase_DnaB-like_C"/>
</dbReference>
<evidence type="ECO:0000256" key="10">
    <source>
        <dbReference type="ARBA" id="ARBA00048954"/>
    </source>
</evidence>
<feature type="domain" description="SF4 helicase" evidence="13">
    <location>
        <begin position="187"/>
        <end position="455"/>
    </location>
</feature>
<protein>
    <recommendedName>
        <fullName evidence="11 12">Replicative DNA helicase</fullName>
        <ecNumber evidence="11 12">5.6.2.3</ecNumber>
    </recommendedName>
</protein>
<comment type="function">
    <text evidence="12">The main replicative DNA helicase, it participates in initiation and elongation during chromosome replication. Travels ahead of the DNA replisome, separating dsDNA into templates for DNA synthesis. A processive ATP-dependent 5'-3' DNA helicase it has DNA-dependent ATPase activity.</text>
</comment>
<comment type="catalytic activity">
    <reaction evidence="10 12">
        <text>ATP + H2O = ADP + phosphate + H(+)</text>
        <dbReference type="Rhea" id="RHEA:13065"/>
        <dbReference type="ChEBI" id="CHEBI:15377"/>
        <dbReference type="ChEBI" id="CHEBI:15378"/>
        <dbReference type="ChEBI" id="CHEBI:30616"/>
        <dbReference type="ChEBI" id="CHEBI:43474"/>
        <dbReference type="ChEBI" id="CHEBI:456216"/>
        <dbReference type="EC" id="5.6.2.3"/>
    </reaction>
</comment>
<evidence type="ECO:0000313" key="14">
    <source>
        <dbReference type="EMBL" id="RJL65746.1"/>
    </source>
</evidence>
<dbReference type="Gene3D" id="3.40.50.300">
    <property type="entry name" value="P-loop containing nucleotide triphosphate hydrolases"/>
    <property type="match status" value="1"/>
</dbReference>
<evidence type="ECO:0000256" key="6">
    <source>
        <dbReference type="ARBA" id="ARBA00022806"/>
    </source>
</evidence>
<dbReference type="SUPFAM" id="SSF48024">
    <property type="entry name" value="N-terminal domain of DnaB helicase"/>
    <property type="match status" value="1"/>
</dbReference>
<dbReference type="Pfam" id="PF00772">
    <property type="entry name" value="DnaB"/>
    <property type="match status" value="1"/>
</dbReference>
<organism evidence="14 15">
    <name type="scientific">Dickeya dianthicola</name>
    <dbReference type="NCBI Taxonomy" id="204039"/>
    <lineage>
        <taxon>Bacteria</taxon>
        <taxon>Pseudomonadati</taxon>
        <taxon>Pseudomonadota</taxon>
        <taxon>Gammaproteobacteria</taxon>
        <taxon>Enterobacterales</taxon>
        <taxon>Pectobacteriaceae</taxon>
        <taxon>Dickeya</taxon>
    </lineage>
</organism>
<dbReference type="InterPro" id="IPR007692">
    <property type="entry name" value="DNA_helicase_DnaB"/>
</dbReference>
<evidence type="ECO:0000256" key="8">
    <source>
        <dbReference type="ARBA" id="ARBA00023125"/>
    </source>
</evidence>
<keyword evidence="2 12" id="KW-0639">Primosome</keyword>
<dbReference type="Pfam" id="PF03796">
    <property type="entry name" value="DnaB_C"/>
    <property type="match status" value="1"/>
</dbReference>
<evidence type="ECO:0000256" key="7">
    <source>
        <dbReference type="ARBA" id="ARBA00022840"/>
    </source>
</evidence>
<evidence type="ECO:0000256" key="4">
    <source>
        <dbReference type="ARBA" id="ARBA00022741"/>
    </source>
</evidence>
<dbReference type="GeneID" id="49320854"/>
<keyword evidence="15" id="KW-1185">Reference proteome</keyword>
<sequence>MAKSTTSRGDIEMSQLPQATDAEQAVLGGLMIDNHRWDSVTERVSATDFYHPAHQRVFTEMQRLIEMNRPIDLITLTDYLESHGSAAIDSVGGFAYLAEMAKNTPSAANIDAYADIVRNRSVARQLVMLGRSLSADAMSPRSDISELAEGAEKALFEIAERQNPSREMSLHDGMDRVLAILDRNNQSLDGVTGTPTGFAELDAATCGLQPTDLIILAGRPSMGKTAFGMDISARALERVPDRPVFIFSLEMATEQLLMRMMSSLARVEFQRLRSGKMDDEDWAKISGAMAQITEWGDRLVIDDNSDLTPSLLRARCRRYIRKYGKPSLILLDYLQLMKSPGQENRTQEIADITRSLKGIAKQFGVPLVALSQLNRLLQQRSDKRPNNSDLRDGGSIEQDADLIMFVHREEVYEPDTHNKGLAEIIIGKQRNGPLATVTLEFNARYASFVERLQQGGR</sequence>
<dbReference type="InterPro" id="IPR016136">
    <property type="entry name" value="DNA_helicase_N/primase_C"/>
</dbReference>